<organism evidence="1 2">
    <name type="scientific">Trypanosoma vivax (strain Y486)</name>
    <dbReference type="NCBI Taxonomy" id="1055687"/>
    <lineage>
        <taxon>Eukaryota</taxon>
        <taxon>Discoba</taxon>
        <taxon>Euglenozoa</taxon>
        <taxon>Kinetoplastea</taxon>
        <taxon>Metakinetoplastina</taxon>
        <taxon>Trypanosomatida</taxon>
        <taxon>Trypanosomatidae</taxon>
        <taxon>Trypanosoma</taxon>
        <taxon>Duttonella</taxon>
    </lineage>
</organism>
<dbReference type="AlphaFoldDB" id="F9WKS3"/>
<reference evidence="1 2" key="1">
    <citation type="journal article" date="2012" name="Proc. Natl. Acad. Sci. U.S.A.">
        <title>Antigenic diversity is generated by distinct evolutionary mechanisms in African trypanosome species.</title>
        <authorList>
            <person name="Jackson A.P."/>
            <person name="Berry A."/>
            <person name="Aslett M."/>
            <person name="Allison H.C."/>
            <person name="Burton P."/>
            <person name="Vavrova-Anderson J."/>
            <person name="Brown R."/>
            <person name="Browne H."/>
            <person name="Corton N."/>
            <person name="Hauser H."/>
            <person name="Gamble J."/>
            <person name="Gilderthorp R."/>
            <person name="Marcello L."/>
            <person name="McQuillan J."/>
            <person name="Otto T.D."/>
            <person name="Quail M.A."/>
            <person name="Sanders M.J."/>
            <person name="van Tonder A."/>
            <person name="Ginger M.L."/>
            <person name="Field M.C."/>
            <person name="Barry J.D."/>
            <person name="Hertz-Fowler C."/>
            <person name="Berriman M."/>
        </authorList>
    </citation>
    <scope>NUCLEOTIDE SEQUENCE</scope>
    <source>
        <strain evidence="1 2">Y486</strain>
    </source>
</reference>
<protein>
    <submittedName>
        <fullName evidence="1">Uncharacterized protein</fullName>
    </submittedName>
</protein>
<dbReference type="Proteomes" id="UP000009027">
    <property type="component" value="Unassembled WGS sequence"/>
</dbReference>
<evidence type="ECO:0000313" key="1">
    <source>
        <dbReference type="EMBL" id="CCD18098.1"/>
    </source>
</evidence>
<name>F9WKS3_TRYVY</name>
<dbReference type="EMBL" id="CAEX01000382">
    <property type="protein sequence ID" value="CCD18098.1"/>
    <property type="molecule type" value="Genomic_DNA"/>
</dbReference>
<accession>F9WKS3</accession>
<sequence>MNPARMCVAGGVSPARLRGKLSRANGRCLGVAKWCAAHSSKDARWWWLLRQVTAWHLDHHEVFRAGGSARATPHEQCCEAKRVHALPGARTLCCGPSSTFAGWRWGCTHRPGPVISRSAVKGGAACPHPKRPVIAGMRRAANVAFCIPRETRLSTRANACFSTLGFQQIVLACSSNAGGAYIFVCVGGGVVGHPTPNSSPGATQPLHQLSSTGISEWPRPRDFRCRLALVAGLERPALGSNEAPIAGGRTTHQLALHRAGSVSFRAQRRHGTNELKPCAGCWGCDAPFAQCAWWCGHSFAQRCIPATLCFAMSPACPVVAVIGRHATHLWPQPSSERSSVWCCRRPCFVSKVKYPSAWQTVMAERNKVCTHDAPEGCQCFEELHRPCHPRGTSQCRLEEFGCLRLASFDTRSHTYAARNEWRRQQQ</sequence>
<evidence type="ECO:0000313" key="2">
    <source>
        <dbReference type="Proteomes" id="UP000009027"/>
    </source>
</evidence>
<gene>
    <name evidence="1" type="ORF">TvY486_0007390</name>
</gene>
<dbReference type="VEuPathDB" id="TriTrypDB:TvY486_0007390"/>
<proteinExistence type="predicted"/>
<keyword evidence="2" id="KW-1185">Reference proteome</keyword>